<dbReference type="RefSeq" id="WP_206255736.1">
    <property type="nucleotide sequence ID" value="NZ_CP071060.1"/>
</dbReference>
<feature type="domain" description="Solute-binding protein family 3/N-terminal" evidence="2">
    <location>
        <begin position="20"/>
        <end position="245"/>
    </location>
</feature>
<keyword evidence="4" id="KW-1185">Reference proteome</keyword>
<evidence type="ECO:0000259" key="2">
    <source>
        <dbReference type="SMART" id="SM00062"/>
    </source>
</evidence>
<evidence type="ECO:0000313" key="3">
    <source>
        <dbReference type="EMBL" id="QSI78391.1"/>
    </source>
</evidence>
<keyword evidence="1" id="KW-0732">Signal</keyword>
<dbReference type="Gene3D" id="3.40.190.10">
    <property type="entry name" value="Periplasmic binding protein-like II"/>
    <property type="match status" value="2"/>
</dbReference>
<gene>
    <name evidence="3" type="ORF">JY500_07130</name>
</gene>
<dbReference type="SUPFAM" id="SSF53850">
    <property type="entry name" value="Periplasmic binding protein-like II"/>
    <property type="match status" value="1"/>
</dbReference>
<accession>A0ABX7MBZ4</accession>
<feature type="chain" id="PRO_5045187075" evidence="1">
    <location>
        <begin position="19"/>
        <end position="245"/>
    </location>
</feature>
<dbReference type="InterPro" id="IPR001638">
    <property type="entry name" value="Solute-binding_3/MltF_N"/>
</dbReference>
<proteinExistence type="predicted"/>
<evidence type="ECO:0000313" key="4">
    <source>
        <dbReference type="Proteomes" id="UP000663570"/>
    </source>
</evidence>
<dbReference type="Proteomes" id="UP000663570">
    <property type="component" value="Chromosome"/>
</dbReference>
<sequence>MRRLFAVLLMLIAPTVLAEDVTMAFGEKIPPFCFPETNSGIEIEVIAEALAVGGGHRLKPVYFPFARVPVAFKAGEVDAAMTDLGEDMQPHGGHYGDPAVFYDNVFITLRSRGLKIRRPEDLKGLSVIAFQGADKRYPEWLGPVKQAGNYHEQNDQSLQVRMLNDGRHDVVLSDRNIFRYFSLQLTRTGSFKQQPIQEHAFTIARPQDYRPVFRSAKVRDDFNAGLALLKKSGRYRAIYDKYLRD</sequence>
<feature type="signal peptide" evidence="1">
    <location>
        <begin position="1"/>
        <end position="18"/>
    </location>
</feature>
<organism evidence="3 4">
    <name type="scientific">Niveibacterium microcysteis</name>
    <dbReference type="NCBI Taxonomy" id="2811415"/>
    <lineage>
        <taxon>Bacteria</taxon>
        <taxon>Pseudomonadati</taxon>
        <taxon>Pseudomonadota</taxon>
        <taxon>Betaproteobacteria</taxon>
        <taxon>Rhodocyclales</taxon>
        <taxon>Rhodocyclaceae</taxon>
        <taxon>Niveibacterium</taxon>
    </lineage>
</organism>
<evidence type="ECO:0000256" key="1">
    <source>
        <dbReference type="SAM" id="SignalP"/>
    </source>
</evidence>
<name>A0ABX7MBZ4_9RHOO</name>
<dbReference type="EMBL" id="CP071060">
    <property type="protein sequence ID" value="QSI78391.1"/>
    <property type="molecule type" value="Genomic_DNA"/>
</dbReference>
<protein>
    <submittedName>
        <fullName evidence="3">ABC transporter substrate-binding protein</fullName>
    </submittedName>
</protein>
<dbReference type="Pfam" id="PF00497">
    <property type="entry name" value="SBP_bac_3"/>
    <property type="match status" value="1"/>
</dbReference>
<dbReference type="SMART" id="SM00062">
    <property type="entry name" value="PBPb"/>
    <property type="match status" value="1"/>
</dbReference>
<reference evidence="3 4" key="1">
    <citation type="submission" date="2021-02" db="EMBL/GenBank/DDBJ databases">
        <title>Niveibacterium changnyeongensis HC41.</title>
        <authorList>
            <person name="Kang M."/>
        </authorList>
    </citation>
    <scope>NUCLEOTIDE SEQUENCE [LARGE SCALE GENOMIC DNA]</scope>
    <source>
        <strain evidence="3 4">HC41</strain>
    </source>
</reference>